<dbReference type="AlphaFoldDB" id="A0A6N9TB90"/>
<dbReference type="Proteomes" id="UP000471381">
    <property type="component" value="Unassembled WGS sequence"/>
</dbReference>
<dbReference type="SUPFAM" id="SSF142433">
    <property type="entry name" value="CinA-like"/>
    <property type="match status" value="1"/>
</dbReference>
<keyword evidence="3" id="KW-1185">Reference proteome</keyword>
<evidence type="ECO:0000259" key="1">
    <source>
        <dbReference type="Pfam" id="PF02464"/>
    </source>
</evidence>
<sequence>MTTPFSTVSITNAIPLVLDSALNTQVMAIGDVLRERGWTASSAESCTGGGIAFAFTSVAGSSDWFNQSWVTYSNKAKTQELSVNTETLEVHGAVSQQTVTEMALGVQKRCGANVVITVSGIAGPGGGSDSKPVGTVWFGFICGEDAFQVKQVFSGNRDEVRGQAVAFAINYVLKMLSAS</sequence>
<accession>A0A6N9TB90</accession>
<dbReference type="EMBL" id="JAAAWO010000002">
    <property type="protein sequence ID" value="NDW14567.1"/>
    <property type="molecule type" value="Genomic_DNA"/>
</dbReference>
<dbReference type="InterPro" id="IPR036653">
    <property type="entry name" value="CinA-like_C"/>
</dbReference>
<gene>
    <name evidence="2" type="ORF">GTQ48_03350</name>
</gene>
<evidence type="ECO:0000313" key="2">
    <source>
        <dbReference type="EMBL" id="NDW14567.1"/>
    </source>
</evidence>
<dbReference type="InterPro" id="IPR008136">
    <property type="entry name" value="CinA_C"/>
</dbReference>
<dbReference type="RefSeq" id="WP_163105168.1">
    <property type="nucleotide sequence ID" value="NZ_JAAAWO010000002.1"/>
</dbReference>
<feature type="domain" description="CinA C-terminal" evidence="1">
    <location>
        <begin position="28"/>
        <end position="176"/>
    </location>
</feature>
<reference evidence="2 3" key="1">
    <citation type="submission" date="2020-01" db="EMBL/GenBank/DDBJ databases">
        <title>Genomes of bacteria type strains.</title>
        <authorList>
            <person name="Chen J."/>
            <person name="Zhu S."/>
            <person name="Yang J."/>
        </authorList>
    </citation>
    <scope>NUCLEOTIDE SEQUENCE [LARGE SCALE GENOMIC DNA]</scope>
    <source>
        <strain evidence="2 3">LMG 24078</strain>
    </source>
</reference>
<keyword evidence="2" id="KW-0378">Hydrolase</keyword>
<dbReference type="GO" id="GO:0016787">
    <property type="term" value="F:hydrolase activity"/>
    <property type="evidence" value="ECO:0007669"/>
    <property type="project" value="UniProtKB-KW"/>
</dbReference>
<proteinExistence type="predicted"/>
<comment type="caution">
    <text evidence="2">The sequence shown here is derived from an EMBL/GenBank/DDBJ whole genome shotgun (WGS) entry which is preliminary data.</text>
</comment>
<dbReference type="Gene3D" id="3.90.950.20">
    <property type="entry name" value="CinA-like"/>
    <property type="match status" value="1"/>
</dbReference>
<name>A0A6N9TB90_9ALTE</name>
<dbReference type="NCBIfam" id="TIGR00199">
    <property type="entry name" value="PncC_domain"/>
    <property type="match status" value="1"/>
</dbReference>
<protein>
    <submittedName>
        <fullName evidence="2">Nicotinamide-nucleotide amidohydrolase family protein</fullName>
    </submittedName>
</protein>
<evidence type="ECO:0000313" key="3">
    <source>
        <dbReference type="Proteomes" id="UP000471381"/>
    </source>
</evidence>
<dbReference type="Pfam" id="PF02464">
    <property type="entry name" value="CinA"/>
    <property type="match status" value="1"/>
</dbReference>
<organism evidence="2 3">
    <name type="scientific">Alteromonas genovensis</name>
    <dbReference type="NCBI Taxonomy" id="471225"/>
    <lineage>
        <taxon>Bacteria</taxon>
        <taxon>Pseudomonadati</taxon>
        <taxon>Pseudomonadota</taxon>
        <taxon>Gammaproteobacteria</taxon>
        <taxon>Alteromonadales</taxon>
        <taxon>Alteromonadaceae</taxon>
        <taxon>Alteromonas/Salinimonas group</taxon>
        <taxon>Alteromonas</taxon>
    </lineage>
</organism>